<name>A0ABP1D5I6_9APHY</name>
<sequence>MGIKLYLVPKPVHLDAPRDEPRKRQRFQSQASYSGLSEQALITTSLLATQKAVSSFDSNPDIDRRLRELEQSHTPPTGAGISRFYVAQTTSNNPTEDDHAEAVLPVPSGYWSFFAIFDGHVGWETSAWLRDNLIPAVTGALADLYSNFHKESGLSQTSVPLPQDIEITFKNTFKSIDHDLVRSALDRFLSDPSRAKSMNALAPAWAGSCALVSFYDSHSKLLHTAITGDSRAVLGRRVLDDNGKTFYTVHLLSIEQDGKNPAEVARLLAEHPRENVVQQDRVLEIAVSCAFSDGRWK</sequence>
<evidence type="ECO:0000256" key="1">
    <source>
        <dbReference type="ARBA" id="ARBA00022723"/>
    </source>
</evidence>
<keyword evidence="1" id="KW-0479">Metal-binding</keyword>
<feature type="domain" description="PPM-type phosphatase" evidence="5">
    <location>
        <begin position="83"/>
        <end position="297"/>
    </location>
</feature>
<dbReference type="PROSITE" id="PS01032">
    <property type="entry name" value="PPM_1"/>
    <property type="match status" value="1"/>
</dbReference>
<keyword evidence="7" id="KW-1185">Reference proteome</keyword>
<dbReference type="SUPFAM" id="SSF81606">
    <property type="entry name" value="PP2C-like"/>
    <property type="match status" value="1"/>
</dbReference>
<evidence type="ECO:0000259" key="5">
    <source>
        <dbReference type="PROSITE" id="PS51746"/>
    </source>
</evidence>
<keyword evidence="2 4" id="KW-0378">Hydrolase</keyword>
<comment type="similarity">
    <text evidence="4">Belongs to the PP2C family.</text>
</comment>
<reference evidence="7" key="1">
    <citation type="submission" date="2024-04" db="EMBL/GenBank/DDBJ databases">
        <authorList>
            <person name="Shaw F."/>
            <person name="Minotto A."/>
        </authorList>
    </citation>
    <scope>NUCLEOTIDE SEQUENCE [LARGE SCALE GENOMIC DNA]</scope>
</reference>
<dbReference type="PANTHER" id="PTHR13832">
    <property type="entry name" value="PROTEIN PHOSPHATASE 2C"/>
    <property type="match status" value="1"/>
</dbReference>
<dbReference type="InterPro" id="IPR001932">
    <property type="entry name" value="PPM-type_phosphatase-like_dom"/>
</dbReference>
<accession>A0ABP1D5I6</accession>
<evidence type="ECO:0000313" key="7">
    <source>
        <dbReference type="Proteomes" id="UP001497453"/>
    </source>
</evidence>
<dbReference type="Gene3D" id="3.60.40.10">
    <property type="entry name" value="PPM-type phosphatase domain"/>
    <property type="match status" value="1"/>
</dbReference>
<dbReference type="CDD" id="cd00143">
    <property type="entry name" value="PP2Cc"/>
    <property type="match status" value="1"/>
</dbReference>
<dbReference type="PANTHER" id="PTHR13832:SF792">
    <property type="entry name" value="GM14286P"/>
    <property type="match status" value="1"/>
</dbReference>
<protein>
    <recommendedName>
        <fullName evidence="5">PPM-type phosphatase domain-containing protein</fullName>
    </recommendedName>
</protein>
<dbReference type="Pfam" id="PF00481">
    <property type="entry name" value="PP2C"/>
    <property type="match status" value="1"/>
</dbReference>
<keyword evidence="3 4" id="KW-0904">Protein phosphatase</keyword>
<organism evidence="6 7">
    <name type="scientific">Somion occarium</name>
    <dbReference type="NCBI Taxonomy" id="3059160"/>
    <lineage>
        <taxon>Eukaryota</taxon>
        <taxon>Fungi</taxon>
        <taxon>Dikarya</taxon>
        <taxon>Basidiomycota</taxon>
        <taxon>Agaricomycotina</taxon>
        <taxon>Agaricomycetes</taxon>
        <taxon>Polyporales</taxon>
        <taxon>Cerrenaceae</taxon>
        <taxon>Somion</taxon>
    </lineage>
</organism>
<dbReference type="EMBL" id="OZ037946">
    <property type="protein sequence ID" value="CAL1703151.1"/>
    <property type="molecule type" value="Genomic_DNA"/>
</dbReference>
<evidence type="ECO:0000313" key="6">
    <source>
        <dbReference type="EMBL" id="CAL1703151.1"/>
    </source>
</evidence>
<dbReference type="InterPro" id="IPR015655">
    <property type="entry name" value="PP2C"/>
</dbReference>
<evidence type="ECO:0000256" key="2">
    <source>
        <dbReference type="ARBA" id="ARBA00022801"/>
    </source>
</evidence>
<dbReference type="InterPro" id="IPR000222">
    <property type="entry name" value="PP2C_BS"/>
</dbReference>
<evidence type="ECO:0000256" key="4">
    <source>
        <dbReference type="RuleBase" id="RU003465"/>
    </source>
</evidence>
<dbReference type="InterPro" id="IPR036457">
    <property type="entry name" value="PPM-type-like_dom_sf"/>
</dbReference>
<dbReference type="PROSITE" id="PS51746">
    <property type="entry name" value="PPM_2"/>
    <property type="match status" value="1"/>
</dbReference>
<dbReference type="Proteomes" id="UP001497453">
    <property type="component" value="Chromosome 3"/>
</dbReference>
<gene>
    <name evidence="6" type="ORF">GFSPODELE1_LOCUS4420</name>
</gene>
<evidence type="ECO:0000256" key="3">
    <source>
        <dbReference type="ARBA" id="ARBA00022912"/>
    </source>
</evidence>
<dbReference type="SMART" id="SM00332">
    <property type="entry name" value="PP2Cc"/>
    <property type="match status" value="1"/>
</dbReference>
<proteinExistence type="inferred from homology"/>